<reference evidence="1 2" key="1">
    <citation type="submission" date="2021-01" db="EMBL/GenBank/DDBJ databases">
        <title>Genomic Encyclopedia of Type Strains, Phase IV (KMG-IV): sequencing the most valuable type-strain genomes for metagenomic binning, comparative biology and taxonomic classification.</title>
        <authorList>
            <person name="Goeker M."/>
        </authorList>
    </citation>
    <scope>NUCLEOTIDE SEQUENCE [LARGE SCALE GENOMIC DNA]</scope>
    <source>
        <strain evidence="1 2">DSM 24834</strain>
    </source>
</reference>
<name>A0ABS2N7S2_9BACI</name>
<dbReference type="EMBL" id="JAFBDZ010000001">
    <property type="protein sequence ID" value="MBM7583896.1"/>
    <property type="molecule type" value="Genomic_DNA"/>
</dbReference>
<keyword evidence="2" id="KW-1185">Reference proteome</keyword>
<dbReference type="RefSeq" id="WP_205168117.1">
    <property type="nucleotide sequence ID" value="NZ_JAFBDZ010000001.1"/>
</dbReference>
<proteinExistence type="predicted"/>
<gene>
    <name evidence="1" type="ORF">JOC86_000433</name>
</gene>
<protein>
    <recommendedName>
        <fullName evidence="3">YneQ</fullName>
    </recommendedName>
</protein>
<evidence type="ECO:0000313" key="1">
    <source>
        <dbReference type="EMBL" id="MBM7583896.1"/>
    </source>
</evidence>
<dbReference type="Proteomes" id="UP001646157">
    <property type="component" value="Unassembled WGS sequence"/>
</dbReference>
<sequence length="100" mass="12114">MAFGLKRFEINQWKQDIDNGKIAFLTHYWLDERFPDYRTVTKVGCSDIDKLALWGKQYDLQIQWIHYRKDGYPHFDLLGERQREILLKEGLINHIERFGL</sequence>
<comment type="caution">
    <text evidence="1">The sequence shown here is derived from an EMBL/GenBank/DDBJ whole genome shotgun (WGS) entry which is preliminary data.</text>
</comment>
<accession>A0ABS2N7S2</accession>
<evidence type="ECO:0008006" key="3">
    <source>
        <dbReference type="Google" id="ProtNLM"/>
    </source>
</evidence>
<evidence type="ECO:0000313" key="2">
    <source>
        <dbReference type="Proteomes" id="UP001646157"/>
    </source>
</evidence>
<organism evidence="1 2">
    <name type="scientific">Rossellomorea pakistanensis</name>
    <dbReference type="NCBI Taxonomy" id="992288"/>
    <lineage>
        <taxon>Bacteria</taxon>
        <taxon>Bacillati</taxon>
        <taxon>Bacillota</taxon>
        <taxon>Bacilli</taxon>
        <taxon>Bacillales</taxon>
        <taxon>Bacillaceae</taxon>
        <taxon>Rossellomorea</taxon>
    </lineage>
</organism>